<dbReference type="InterPro" id="IPR013088">
    <property type="entry name" value="Znf_NHR/GATA"/>
</dbReference>
<dbReference type="AlphaFoldDB" id="A0AAD4HY91"/>
<reference evidence="11" key="1">
    <citation type="submission" date="2023-02" db="EMBL/GenBank/DDBJ databases">
        <authorList>
            <person name="Palmer J.M."/>
        </authorList>
    </citation>
    <scope>NUCLEOTIDE SEQUENCE</scope>
    <source>
        <strain evidence="11">FW57</strain>
    </source>
</reference>
<feature type="region of interest" description="Disordered" evidence="9">
    <location>
        <begin position="1"/>
        <end position="31"/>
    </location>
</feature>
<feature type="compositionally biased region" description="Polar residues" evidence="9">
    <location>
        <begin position="278"/>
        <end position="288"/>
    </location>
</feature>
<comment type="caution">
    <text evidence="11">The sequence shown here is derived from an EMBL/GenBank/DDBJ whole genome shotgun (WGS) entry which is preliminary data.</text>
</comment>
<evidence type="ECO:0000256" key="3">
    <source>
        <dbReference type="ARBA" id="ARBA00022771"/>
    </source>
</evidence>
<keyword evidence="2" id="KW-0479">Metal-binding</keyword>
<comment type="subcellular location">
    <subcellularLocation>
        <location evidence="1">Nucleus</location>
    </subcellularLocation>
</comment>
<evidence type="ECO:0000256" key="8">
    <source>
        <dbReference type="PROSITE-ProRule" id="PRU00094"/>
    </source>
</evidence>
<dbReference type="PANTHER" id="PTHR10071">
    <property type="entry name" value="TRANSCRIPTION FACTOR GATA FAMILY MEMBER"/>
    <property type="match status" value="1"/>
</dbReference>
<dbReference type="Gene3D" id="3.30.50.10">
    <property type="entry name" value="Erythroid Transcription Factor GATA-1, subunit A"/>
    <property type="match status" value="1"/>
</dbReference>
<feature type="compositionally biased region" description="Polar residues" evidence="9">
    <location>
        <begin position="14"/>
        <end position="27"/>
    </location>
</feature>
<evidence type="ECO:0000256" key="9">
    <source>
        <dbReference type="SAM" id="MobiDB-lite"/>
    </source>
</evidence>
<dbReference type="FunFam" id="3.30.50.10:FF:000007">
    <property type="entry name" value="Nitrogen regulatory AreA, N-terminal"/>
    <property type="match status" value="1"/>
</dbReference>
<dbReference type="PRINTS" id="PR00619">
    <property type="entry name" value="GATAZNFINGER"/>
</dbReference>
<feature type="domain" description="GATA-type" evidence="10">
    <location>
        <begin position="50"/>
        <end position="97"/>
    </location>
</feature>
<keyword evidence="3 8" id="KW-0863">Zinc-finger</keyword>
<dbReference type="InterPro" id="IPR039355">
    <property type="entry name" value="Transcription_factor_GATA"/>
</dbReference>
<keyword evidence="12" id="KW-1185">Reference proteome</keyword>
<feature type="region of interest" description="Disordered" evidence="9">
    <location>
        <begin position="278"/>
        <end position="324"/>
    </location>
</feature>
<gene>
    <name evidence="11" type="ORF">NEMBOFW57_007229</name>
</gene>
<keyword evidence="5" id="KW-0805">Transcription regulation</keyword>
<evidence type="ECO:0000256" key="5">
    <source>
        <dbReference type="ARBA" id="ARBA00023015"/>
    </source>
</evidence>
<dbReference type="Proteomes" id="UP001197093">
    <property type="component" value="Unassembled WGS sequence"/>
</dbReference>
<dbReference type="GO" id="GO:0000122">
    <property type="term" value="P:negative regulation of transcription by RNA polymerase II"/>
    <property type="evidence" value="ECO:0007669"/>
    <property type="project" value="TreeGrafter"/>
</dbReference>
<keyword evidence="7" id="KW-0539">Nucleus</keyword>
<evidence type="ECO:0000256" key="1">
    <source>
        <dbReference type="ARBA" id="ARBA00004123"/>
    </source>
</evidence>
<evidence type="ECO:0000256" key="2">
    <source>
        <dbReference type="ARBA" id="ARBA00022723"/>
    </source>
</evidence>
<dbReference type="Pfam" id="PF00320">
    <property type="entry name" value="GATA"/>
    <property type="match status" value="1"/>
</dbReference>
<feature type="region of interest" description="Disordered" evidence="9">
    <location>
        <begin position="209"/>
        <end position="249"/>
    </location>
</feature>
<dbReference type="GO" id="GO:0008270">
    <property type="term" value="F:zinc ion binding"/>
    <property type="evidence" value="ECO:0007669"/>
    <property type="project" value="UniProtKB-KW"/>
</dbReference>
<dbReference type="GO" id="GO:0005634">
    <property type="term" value="C:nucleus"/>
    <property type="evidence" value="ECO:0007669"/>
    <property type="project" value="UniProtKB-SubCell"/>
</dbReference>
<feature type="compositionally biased region" description="Low complexity" evidence="9">
    <location>
        <begin position="214"/>
        <end position="223"/>
    </location>
</feature>
<evidence type="ECO:0000256" key="6">
    <source>
        <dbReference type="ARBA" id="ARBA00023163"/>
    </source>
</evidence>
<dbReference type="GO" id="GO:0045944">
    <property type="term" value="P:positive regulation of transcription by RNA polymerase II"/>
    <property type="evidence" value="ECO:0007669"/>
    <property type="project" value="TreeGrafter"/>
</dbReference>
<organism evidence="11 12">
    <name type="scientific">Staphylotrichum longicolle</name>
    <dbReference type="NCBI Taxonomy" id="669026"/>
    <lineage>
        <taxon>Eukaryota</taxon>
        <taxon>Fungi</taxon>
        <taxon>Dikarya</taxon>
        <taxon>Ascomycota</taxon>
        <taxon>Pezizomycotina</taxon>
        <taxon>Sordariomycetes</taxon>
        <taxon>Sordariomycetidae</taxon>
        <taxon>Sordariales</taxon>
        <taxon>Chaetomiaceae</taxon>
        <taxon>Staphylotrichum</taxon>
    </lineage>
</organism>
<feature type="region of interest" description="Disordered" evidence="9">
    <location>
        <begin position="98"/>
        <end position="193"/>
    </location>
</feature>
<keyword evidence="6" id="KW-0804">Transcription</keyword>
<dbReference type="PROSITE" id="PS50114">
    <property type="entry name" value="GATA_ZN_FINGER_2"/>
    <property type="match status" value="1"/>
</dbReference>
<evidence type="ECO:0000256" key="7">
    <source>
        <dbReference type="ARBA" id="ARBA00023242"/>
    </source>
</evidence>
<evidence type="ECO:0000313" key="11">
    <source>
        <dbReference type="EMBL" id="KAG7287716.1"/>
    </source>
</evidence>
<proteinExistence type="predicted"/>
<evidence type="ECO:0000256" key="4">
    <source>
        <dbReference type="ARBA" id="ARBA00022833"/>
    </source>
</evidence>
<evidence type="ECO:0000259" key="10">
    <source>
        <dbReference type="PROSITE" id="PS50114"/>
    </source>
</evidence>
<dbReference type="GO" id="GO:0000981">
    <property type="term" value="F:DNA-binding transcription factor activity, RNA polymerase II-specific"/>
    <property type="evidence" value="ECO:0007669"/>
    <property type="project" value="TreeGrafter"/>
</dbReference>
<dbReference type="CDD" id="cd00202">
    <property type="entry name" value="ZnF_GATA"/>
    <property type="match status" value="1"/>
</dbReference>
<dbReference type="EMBL" id="JAHCVI010000003">
    <property type="protein sequence ID" value="KAG7287716.1"/>
    <property type="molecule type" value="Genomic_DNA"/>
</dbReference>
<dbReference type="PROSITE" id="PS00344">
    <property type="entry name" value="GATA_ZN_FINGER_1"/>
    <property type="match status" value="1"/>
</dbReference>
<feature type="compositionally biased region" description="Basic and acidic residues" evidence="9">
    <location>
        <begin position="314"/>
        <end position="324"/>
    </location>
</feature>
<protein>
    <recommendedName>
        <fullName evidence="10">GATA-type domain-containing protein</fullName>
    </recommendedName>
</protein>
<name>A0AAD4HY91_9PEZI</name>
<dbReference type="SUPFAM" id="SSF57716">
    <property type="entry name" value="Glucocorticoid receptor-like (DNA-binding domain)"/>
    <property type="match status" value="1"/>
</dbReference>
<accession>A0AAD4HY91</accession>
<keyword evidence="4" id="KW-0862">Zinc</keyword>
<feature type="compositionally biased region" description="Polar residues" evidence="9">
    <location>
        <begin position="160"/>
        <end position="182"/>
    </location>
</feature>
<dbReference type="PANTHER" id="PTHR10071:SF335">
    <property type="entry name" value="IRON-SENSING TRANSCRIPTIONAL REPRESSOR-RELATED"/>
    <property type="match status" value="1"/>
</dbReference>
<dbReference type="InterPro" id="IPR000679">
    <property type="entry name" value="Znf_GATA"/>
</dbReference>
<evidence type="ECO:0000313" key="12">
    <source>
        <dbReference type="Proteomes" id="UP001197093"/>
    </source>
</evidence>
<sequence>MAPAVPRDAVAALRTTTESPRATSNPEDPTPIDVAALHLQNQNTTVVIACQNCGTTITPLWRRDEAGHTICNACGLYYKLHGVHRPVTMKKSIIKRRKRVIPVPGSGQEEEGAPSERAESPSSETESLKEKGSINPDGSVNLGLRRRQETPLTLVPETVLMQNRQTSPLPSSDLGQYHSSHPNAPHPIPDSLINENRLAPLTSIPMLSHDRESSLSPASFLSPSRKRSFSAAEMDPQGQNDPDHPKRLSSIKSILNPTATSPGPEDLSDQQHQQYFMTPGSTAASTPSPGLYPHGGHTSAPQQLAGARGGSVLETDRSKAERRAMLERERQMMRELLAAKERELAELGE</sequence>
<dbReference type="GO" id="GO:0000978">
    <property type="term" value="F:RNA polymerase II cis-regulatory region sequence-specific DNA binding"/>
    <property type="evidence" value="ECO:0007669"/>
    <property type="project" value="TreeGrafter"/>
</dbReference>
<dbReference type="SMART" id="SM00401">
    <property type="entry name" value="ZnF_GATA"/>
    <property type="match status" value="1"/>
</dbReference>